<evidence type="ECO:0000313" key="2">
    <source>
        <dbReference type="Proteomes" id="UP000298416"/>
    </source>
</evidence>
<dbReference type="InterPro" id="IPR006594">
    <property type="entry name" value="LisH"/>
</dbReference>
<dbReference type="PROSITE" id="PS50896">
    <property type="entry name" value="LISH"/>
    <property type="match status" value="1"/>
</dbReference>
<sequence>MDQEEIDKVVLAYLDKRGFKQAGLVLQQEKQQSSSNASSTAQIVPDIAKQFLSFSEMDGPAQYQEGYSKLRSWAYSSLDQYQVISASVLMLLIAFCTSNRLSAL</sequence>
<keyword evidence="2" id="KW-1185">Reference proteome</keyword>
<gene>
    <name evidence="1" type="ORF">SASPL_125937</name>
</gene>
<evidence type="ECO:0000313" key="1">
    <source>
        <dbReference type="EMBL" id="KAG6413229.1"/>
    </source>
</evidence>
<comment type="caution">
    <text evidence="1">The sequence shown here is derived from an EMBL/GenBank/DDBJ whole genome shotgun (WGS) entry which is preliminary data.</text>
</comment>
<dbReference type="EMBL" id="PNBA02000009">
    <property type="protein sequence ID" value="KAG6413229.1"/>
    <property type="molecule type" value="Genomic_DNA"/>
</dbReference>
<organism evidence="1">
    <name type="scientific">Salvia splendens</name>
    <name type="common">Scarlet sage</name>
    <dbReference type="NCBI Taxonomy" id="180675"/>
    <lineage>
        <taxon>Eukaryota</taxon>
        <taxon>Viridiplantae</taxon>
        <taxon>Streptophyta</taxon>
        <taxon>Embryophyta</taxon>
        <taxon>Tracheophyta</taxon>
        <taxon>Spermatophyta</taxon>
        <taxon>Magnoliopsida</taxon>
        <taxon>eudicotyledons</taxon>
        <taxon>Gunneridae</taxon>
        <taxon>Pentapetalae</taxon>
        <taxon>asterids</taxon>
        <taxon>lamiids</taxon>
        <taxon>Lamiales</taxon>
        <taxon>Lamiaceae</taxon>
        <taxon>Nepetoideae</taxon>
        <taxon>Mentheae</taxon>
        <taxon>Salviinae</taxon>
        <taxon>Salvia</taxon>
        <taxon>Salvia subgen. Calosphace</taxon>
        <taxon>core Calosphace</taxon>
    </lineage>
</organism>
<dbReference type="InterPro" id="IPR037264">
    <property type="entry name" value="TFIID_NTD2_sf"/>
</dbReference>
<protein>
    <recommendedName>
        <fullName evidence="3">LisH domain-containing protein</fullName>
    </recommendedName>
</protein>
<dbReference type="Proteomes" id="UP000298416">
    <property type="component" value="Unassembled WGS sequence"/>
</dbReference>
<dbReference type="Gene3D" id="1.25.40.500">
    <property type="entry name" value="TFIID subunit TAF5, NTD2 domain"/>
    <property type="match status" value="1"/>
</dbReference>
<reference evidence="1" key="1">
    <citation type="submission" date="2018-01" db="EMBL/GenBank/DDBJ databases">
        <authorList>
            <person name="Mao J.F."/>
        </authorList>
    </citation>
    <scope>NUCLEOTIDE SEQUENCE</scope>
    <source>
        <strain evidence="1">Huo1</strain>
        <tissue evidence="1">Leaf</tissue>
    </source>
</reference>
<proteinExistence type="predicted"/>
<dbReference type="AlphaFoldDB" id="A0A8X8XIJ0"/>
<accession>A0A8X8XIJ0</accession>
<name>A0A8X8XIJ0_SALSN</name>
<evidence type="ECO:0008006" key="3">
    <source>
        <dbReference type="Google" id="ProtNLM"/>
    </source>
</evidence>
<reference evidence="1" key="2">
    <citation type="submission" date="2020-08" db="EMBL/GenBank/DDBJ databases">
        <title>Plant Genome Project.</title>
        <authorList>
            <person name="Zhang R.-G."/>
        </authorList>
    </citation>
    <scope>NUCLEOTIDE SEQUENCE</scope>
    <source>
        <strain evidence="1">Huo1</strain>
        <tissue evidence="1">Leaf</tissue>
    </source>
</reference>